<evidence type="ECO:0000256" key="14">
    <source>
        <dbReference type="SAM" id="MobiDB-lite"/>
    </source>
</evidence>
<evidence type="ECO:0000256" key="9">
    <source>
        <dbReference type="ARBA" id="ARBA00023242"/>
    </source>
</evidence>
<dbReference type="InterPro" id="IPR001222">
    <property type="entry name" value="Znf_TFIIS"/>
</dbReference>
<dbReference type="InterPro" id="IPR006289">
    <property type="entry name" value="TFSII"/>
</dbReference>
<dbReference type="PROSITE" id="PS51321">
    <property type="entry name" value="TFIIS_CENTRAL"/>
    <property type="match status" value="1"/>
</dbReference>
<dbReference type="SMART" id="SM00509">
    <property type="entry name" value="TFS2N"/>
    <property type="match status" value="1"/>
</dbReference>
<feature type="compositionally biased region" description="Low complexity" evidence="14">
    <location>
        <begin position="95"/>
        <end position="133"/>
    </location>
</feature>
<evidence type="ECO:0000259" key="16">
    <source>
        <dbReference type="PROSITE" id="PS51319"/>
    </source>
</evidence>
<dbReference type="Gene3D" id="2.20.25.10">
    <property type="match status" value="1"/>
</dbReference>
<evidence type="ECO:0000259" key="15">
    <source>
        <dbReference type="PROSITE" id="PS51133"/>
    </source>
</evidence>
<dbReference type="SMART" id="SM00440">
    <property type="entry name" value="ZnF_C2C2"/>
    <property type="match status" value="1"/>
</dbReference>
<evidence type="ECO:0000256" key="6">
    <source>
        <dbReference type="ARBA" id="ARBA00023015"/>
    </source>
</evidence>
<dbReference type="GO" id="GO:0031564">
    <property type="term" value="P:transcription antitermination"/>
    <property type="evidence" value="ECO:0007669"/>
    <property type="project" value="TreeGrafter"/>
</dbReference>
<dbReference type="PROSITE" id="PS51319">
    <property type="entry name" value="TFIIS_N"/>
    <property type="match status" value="1"/>
</dbReference>
<feature type="domain" description="TFIIS N-terminal" evidence="16">
    <location>
        <begin position="1"/>
        <end position="79"/>
    </location>
</feature>
<evidence type="ECO:0000313" key="18">
    <source>
        <dbReference type="EMBL" id="KAK5782428.1"/>
    </source>
</evidence>
<evidence type="ECO:0000256" key="5">
    <source>
        <dbReference type="ARBA" id="ARBA00022833"/>
    </source>
</evidence>
<dbReference type="Pfam" id="PF08711">
    <property type="entry name" value="Med26"/>
    <property type="match status" value="1"/>
</dbReference>
<evidence type="ECO:0000313" key="19">
    <source>
        <dbReference type="Proteomes" id="UP001306508"/>
    </source>
</evidence>
<dbReference type="GO" id="GO:0000977">
    <property type="term" value="F:RNA polymerase II transcription regulatory region sequence-specific DNA binding"/>
    <property type="evidence" value="ECO:0007669"/>
    <property type="project" value="TreeGrafter"/>
</dbReference>
<dbReference type="NCBIfam" id="TIGR01385">
    <property type="entry name" value="TFSII"/>
    <property type="match status" value="1"/>
</dbReference>
<dbReference type="PROSITE" id="PS51133">
    <property type="entry name" value="ZF_TFIIS_2"/>
    <property type="match status" value="1"/>
</dbReference>
<dbReference type="Proteomes" id="UP001306508">
    <property type="component" value="Unassembled WGS sequence"/>
</dbReference>
<name>A0AAN7WUD3_9SACH</name>
<dbReference type="SUPFAM" id="SSF47676">
    <property type="entry name" value="Conserved domain common to transcription factors TFIIS, elongin A, CRSP70"/>
    <property type="match status" value="1"/>
</dbReference>
<dbReference type="InterPro" id="IPR003617">
    <property type="entry name" value="TFIIS/CRSP70_N_sub"/>
</dbReference>
<dbReference type="CDD" id="cd13749">
    <property type="entry name" value="Zn-ribbon_TFIIS"/>
    <property type="match status" value="1"/>
</dbReference>
<dbReference type="GO" id="GO:0006362">
    <property type="term" value="P:transcription elongation by RNA polymerase I"/>
    <property type="evidence" value="ECO:0007669"/>
    <property type="project" value="TreeGrafter"/>
</dbReference>
<evidence type="ECO:0000256" key="3">
    <source>
        <dbReference type="ARBA" id="ARBA00022723"/>
    </source>
</evidence>
<dbReference type="Pfam" id="PF01096">
    <property type="entry name" value="Zn_ribbon_TFIIS"/>
    <property type="match status" value="1"/>
</dbReference>
<evidence type="ECO:0000256" key="12">
    <source>
        <dbReference type="PROSITE-ProRule" id="PRU00649"/>
    </source>
</evidence>
<dbReference type="InterPro" id="IPR035441">
    <property type="entry name" value="TFIIS/LEDGF_dom_sf"/>
</dbReference>
<feature type="domain" description="TFIIS central" evidence="17">
    <location>
        <begin position="177"/>
        <end position="293"/>
    </location>
</feature>
<dbReference type="SUPFAM" id="SSF46942">
    <property type="entry name" value="Elongation factor TFIIS domain 2"/>
    <property type="match status" value="1"/>
</dbReference>
<comment type="subcellular location">
    <subcellularLocation>
        <location evidence="1 12 13">Nucleus</location>
    </subcellularLocation>
</comment>
<evidence type="ECO:0000256" key="2">
    <source>
        <dbReference type="ARBA" id="ARBA00009647"/>
    </source>
</evidence>
<evidence type="ECO:0000256" key="7">
    <source>
        <dbReference type="ARBA" id="ARBA00023125"/>
    </source>
</evidence>
<organism evidence="18 19">
    <name type="scientific">Arxiozyma heterogenica</name>
    <dbReference type="NCBI Taxonomy" id="278026"/>
    <lineage>
        <taxon>Eukaryota</taxon>
        <taxon>Fungi</taxon>
        <taxon>Dikarya</taxon>
        <taxon>Ascomycota</taxon>
        <taxon>Saccharomycotina</taxon>
        <taxon>Saccharomycetes</taxon>
        <taxon>Saccharomycetales</taxon>
        <taxon>Saccharomycetaceae</taxon>
        <taxon>Arxiozyma</taxon>
    </lineage>
</organism>
<dbReference type="GO" id="GO:0005634">
    <property type="term" value="C:nucleus"/>
    <property type="evidence" value="ECO:0007669"/>
    <property type="project" value="UniProtKB-SubCell"/>
</dbReference>
<dbReference type="GO" id="GO:0008270">
    <property type="term" value="F:zinc ion binding"/>
    <property type="evidence" value="ECO:0007669"/>
    <property type="project" value="UniProtKB-UniRule"/>
</dbReference>
<dbReference type="InterPro" id="IPR017923">
    <property type="entry name" value="TFIIS_N"/>
</dbReference>
<feature type="region of interest" description="Disordered" evidence="14">
    <location>
        <begin position="86"/>
        <end position="161"/>
    </location>
</feature>
<sequence length="338" mass="38432">MDSKEVLTLVKNLEQNKTNDATVIEILKQLEVGVVPTEKLLRETKVGVEVNKFKRSENVEIAKLVKKIISSWKDAINKNKQRARMLAKEKSAGENQISTISTTSNNASTNVSTSLVNDTTSSTTNSTNENNLTKDSGNHSNVDDGNRPTEKDNKYHTNKIRNSKNDGVITSIYNDKLRDSVIRALYDALAKESDKQPGHILAICIEIEKEMNKYNGNDLTNKRYKEKYRIIYSNIISKNNKDLKFKIVDGDIKPDFLVNCDPKKLMPEHLQKELKAIHERNLFNAQGATIERSVTDRFQCGKCKERKVSYYQLQTRSADEPLTTFCTCEACGNRWKFS</sequence>
<dbReference type="InterPro" id="IPR035100">
    <property type="entry name" value="TF_IIS-typ"/>
</dbReference>
<dbReference type="GO" id="GO:0031440">
    <property type="term" value="P:regulation of mRNA 3'-end processing"/>
    <property type="evidence" value="ECO:0007669"/>
    <property type="project" value="TreeGrafter"/>
</dbReference>
<dbReference type="InterPro" id="IPR003618">
    <property type="entry name" value="TFIIS_cen_dom"/>
</dbReference>
<keyword evidence="7 13" id="KW-0238">DNA-binding</keyword>
<dbReference type="Gene3D" id="1.10.472.30">
    <property type="entry name" value="Transcription elongation factor S-II, central domain"/>
    <property type="match status" value="1"/>
</dbReference>
<dbReference type="AlphaFoldDB" id="A0AAN7WUD3"/>
<accession>A0AAN7WUD3</accession>
<dbReference type="Pfam" id="PF07500">
    <property type="entry name" value="TFIIS_M"/>
    <property type="match status" value="1"/>
</dbReference>
<comment type="function">
    <text evidence="10">Necessary for efficient RNA polymerase II transcription elongation past template-encoded arresting sites. The arresting sites in DNA have the property of trapping a certain fraction of elongating RNA polymerases that pass through, resulting in locked ternary complexes. Cleavage of the nascent transcript by S-II allows the resumption of elongation from the new 3'-terminus.</text>
</comment>
<evidence type="ECO:0000259" key="17">
    <source>
        <dbReference type="PROSITE" id="PS51321"/>
    </source>
</evidence>
<dbReference type="EMBL" id="JAWIZZ010000006">
    <property type="protein sequence ID" value="KAK5782428.1"/>
    <property type="molecule type" value="Genomic_DNA"/>
</dbReference>
<evidence type="ECO:0000256" key="1">
    <source>
        <dbReference type="ARBA" id="ARBA00004123"/>
    </source>
</evidence>
<gene>
    <name evidence="18" type="ORF">RI543_000365</name>
</gene>
<feature type="compositionally biased region" description="Basic and acidic residues" evidence="14">
    <location>
        <begin position="141"/>
        <end position="155"/>
    </location>
</feature>
<comment type="similarity">
    <text evidence="2 13">Belongs to the TFS-II family.</text>
</comment>
<evidence type="ECO:0000256" key="8">
    <source>
        <dbReference type="ARBA" id="ARBA00023163"/>
    </source>
</evidence>
<evidence type="ECO:0000256" key="13">
    <source>
        <dbReference type="RuleBase" id="RU368078"/>
    </source>
</evidence>
<dbReference type="FunFam" id="2.20.25.10:FF:000001">
    <property type="entry name" value="Probable Transcription elongation factor S-II"/>
    <property type="match status" value="1"/>
</dbReference>
<dbReference type="PANTHER" id="PTHR11477">
    <property type="entry name" value="TRANSCRIPTION FACTOR S-II ZINC FINGER DOMAIN-CONTAINING PROTEIN"/>
    <property type="match status" value="1"/>
</dbReference>
<dbReference type="InterPro" id="IPR036575">
    <property type="entry name" value="TFIIS_cen_dom_sf"/>
</dbReference>
<proteinExistence type="inferred from homology"/>
<keyword evidence="9 12" id="KW-0539">Nucleus</keyword>
<keyword evidence="8 13" id="KW-0804">Transcription</keyword>
<protein>
    <recommendedName>
        <fullName evidence="13">Transcription elongation factor</fullName>
    </recommendedName>
</protein>
<evidence type="ECO:0000256" key="11">
    <source>
        <dbReference type="PROSITE-ProRule" id="PRU00472"/>
    </source>
</evidence>
<keyword evidence="4 11" id="KW-0863">Zinc-finger</keyword>
<evidence type="ECO:0000256" key="10">
    <source>
        <dbReference type="ARBA" id="ARBA00025408"/>
    </source>
</evidence>
<dbReference type="GO" id="GO:0001139">
    <property type="term" value="F:RNA polymerase II complex recruiting activity"/>
    <property type="evidence" value="ECO:0007669"/>
    <property type="project" value="TreeGrafter"/>
</dbReference>
<dbReference type="PANTHER" id="PTHR11477:SF0">
    <property type="entry name" value="IP08861P-RELATED"/>
    <property type="match status" value="1"/>
</dbReference>
<evidence type="ECO:0000256" key="4">
    <source>
        <dbReference type="ARBA" id="ARBA00022771"/>
    </source>
</evidence>
<feature type="domain" description="TFIIS-type" evidence="15">
    <location>
        <begin position="296"/>
        <end position="336"/>
    </location>
</feature>
<keyword evidence="19" id="KW-1185">Reference proteome</keyword>
<dbReference type="PROSITE" id="PS00466">
    <property type="entry name" value="ZF_TFIIS_1"/>
    <property type="match status" value="1"/>
</dbReference>
<dbReference type="Gene3D" id="1.20.930.10">
    <property type="entry name" value="Conserved domain common to transcription factors TFIIS, elongin A, CRSP70"/>
    <property type="match status" value="1"/>
</dbReference>
<dbReference type="GO" id="GO:0006368">
    <property type="term" value="P:transcription elongation by RNA polymerase II"/>
    <property type="evidence" value="ECO:0007669"/>
    <property type="project" value="InterPro"/>
</dbReference>
<keyword evidence="6 13" id="KW-0805">Transcription regulation</keyword>
<comment type="caution">
    <text evidence="18">The sequence shown here is derived from an EMBL/GenBank/DDBJ whole genome shotgun (WGS) entry which is preliminary data.</text>
</comment>
<keyword evidence="3 13" id="KW-0479">Metal-binding</keyword>
<dbReference type="SMART" id="SM00510">
    <property type="entry name" value="TFS2M"/>
    <property type="match status" value="1"/>
</dbReference>
<dbReference type="CDD" id="cd00183">
    <property type="entry name" value="TFIIS_I"/>
    <property type="match status" value="1"/>
</dbReference>
<dbReference type="FunFam" id="1.20.930.10:FF:000007">
    <property type="entry name" value="Transcription elongation factor S-II"/>
    <property type="match status" value="1"/>
</dbReference>
<reference evidence="19" key="1">
    <citation type="submission" date="2023-07" db="EMBL/GenBank/DDBJ databases">
        <title>A draft genome of Kazachstania heterogenica Y-27499.</title>
        <authorList>
            <person name="Donic C."/>
            <person name="Kralova J.S."/>
            <person name="Fidel L."/>
            <person name="Ben-Dor S."/>
            <person name="Jung S."/>
        </authorList>
    </citation>
    <scope>NUCLEOTIDE SEQUENCE [LARGE SCALE GENOMIC DNA]</scope>
    <source>
        <strain evidence="19">Y27499</strain>
    </source>
</reference>
<dbReference type="PIRSF" id="PIRSF006704">
    <property type="entry name" value="TF_IIS"/>
    <property type="match status" value="1"/>
</dbReference>
<dbReference type="SUPFAM" id="SSF57783">
    <property type="entry name" value="Zinc beta-ribbon"/>
    <property type="match status" value="1"/>
</dbReference>
<keyword evidence="5 13" id="KW-0862">Zinc</keyword>